<keyword evidence="3 11" id="KW-0813">Transport</keyword>
<evidence type="ECO:0000256" key="10">
    <source>
        <dbReference type="ARBA" id="ARBA00023136"/>
    </source>
</evidence>
<feature type="transmembrane region" description="Helical" evidence="11">
    <location>
        <begin position="117"/>
        <end position="134"/>
    </location>
</feature>
<reference evidence="15" key="1">
    <citation type="submission" date="2016-10" db="EMBL/GenBank/DDBJ databases">
        <authorList>
            <person name="Varghese N."/>
            <person name="Submissions S."/>
        </authorList>
    </citation>
    <scope>NUCLEOTIDE SEQUENCE [LARGE SCALE GENOMIC DNA]</scope>
    <source>
        <strain evidence="15">DSM 26894</strain>
    </source>
</reference>
<evidence type="ECO:0000256" key="8">
    <source>
        <dbReference type="ARBA" id="ARBA00022989"/>
    </source>
</evidence>
<feature type="transmembrane region" description="Helical" evidence="11">
    <location>
        <begin position="53"/>
        <end position="72"/>
    </location>
</feature>
<dbReference type="InterPro" id="IPR013525">
    <property type="entry name" value="ABC2_TM"/>
</dbReference>
<evidence type="ECO:0000256" key="7">
    <source>
        <dbReference type="ARBA" id="ARBA00022903"/>
    </source>
</evidence>
<sequence length="280" mass="30586">MSSDGFAPPPQSPGQSPAQTPSVAARRSLPGARAVAALVLREMATSYGRSPGGYIWAILEPIGGIVMLSLAFSAFLRNPALGVSFAMFYATGMMPFIMYGDLQGKIASALNFSKPLLAYPTVTFLDAILGRFVLGVMTKLLVSYIVLGGIMILTETRVTLDFPRILEAFGMAALLGLGLGTLTCYVFTRFPLAQQAWGIVTKPLFLVSGVFYLFETVPEPYSTYLWYNPLVHVVGMMREGFYPTYDATYVSPVYVLSVALISLVFGLLLLWRYHAEILTR</sequence>
<feature type="transmembrane region" description="Helical" evidence="11">
    <location>
        <begin position="166"/>
        <end position="187"/>
    </location>
</feature>
<dbReference type="PANTHER" id="PTHR30413:SF10">
    <property type="entry name" value="CAPSULE POLYSACCHARIDE EXPORT INNER-MEMBRANE PROTEIN CTRC"/>
    <property type="match status" value="1"/>
</dbReference>
<keyword evidence="8 11" id="KW-1133">Transmembrane helix</keyword>
<evidence type="ECO:0000313" key="15">
    <source>
        <dbReference type="Proteomes" id="UP000199392"/>
    </source>
</evidence>
<dbReference type="PRINTS" id="PR00164">
    <property type="entry name" value="ABC2TRNSPORT"/>
</dbReference>
<keyword evidence="10 11" id="KW-0472">Membrane</keyword>
<dbReference type="RefSeq" id="WP_092430784.1">
    <property type="nucleotide sequence ID" value="NZ_FNCL01000022.1"/>
</dbReference>
<evidence type="ECO:0000256" key="3">
    <source>
        <dbReference type="ARBA" id="ARBA00022448"/>
    </source>
</evidence>
<evidence type="ECO:0000256" key="5">
    <source>
        <dbReference type="ARBA" id="ARBA00022597"/>
    </source>
</evidence>
<feature type="transmembrane region" description="Helical" evidence="11">
    <location>
        <begin position="196"/>
        <end position="214"/>
    </location>
</feature>
<keyword evidence="9" id="KW-0625">Polysaccharide transport</keyword>
<keyword evidence="7" id="KW-0972">Capsule biogenesis/degradation</keyword>
<dbReference type="OrthoDB" id="8479094at2"/>
<comment type="subcellular location">
    <subcellularLocation>
        <location evidence="11">Cell inner membrane</location>
        <topology evidence="11">Multi-pass membrane protein</topology>
    </subcellularLocation>
    <subcellularLocation>
        <location evidence="1">Cell membrane</location>
        <topology evidence="1">Multi-pass membrane protein</topology>
    </subcellularLocation>
</comment>
<feature type="transmembrane region" description="Helical" evidence="11">
    <location>
        <begin position="253"/>
        <end position="271"/>
    </location>
</feature>
<gene>
    <name evidence="14" type="ORF">SAMN04488050_103164</name>
</gene>
<evidence type="ECO:0000256" key="6">
    <source>
        <dbReference type="ARBA" id="ARBA00022692"/>
    </source>
</evidence>
<accession>A0A1I6RKG8</accession>
<evidence type="ECO:0000259" key="13">
    <source>
        <dbReference type="PROSITE" id="PS51012"/>
    </source>
</evidence>
<feature type="domain" description="ABC transmembrane type-2" evidence="13">
    <location>
        <begin position="52"/>
        <end position="273"/>
    </location>
</feature>
<keyword evidence="15" id="KW-1185">Reference proteome</keyword>
<dbReference type="GO" id="GO:0015920">
    <property type="term" value="P:lipopolysaccharide transport"/>
    <property type="evidence" value="ECO:0007669"/>
    <property type="project" value="TreeGrafter"/>
</dbReference>
<feature type="transmembrane region" description="Helical" evidence="11">
    <location>
        <begin position="79"/>
        <end position="97"/>
    </location>
</feature>
<evidence type="ECO:0000256" key="12">
    <source>
        <dbReference type="SAM" id="MobiDB-lite"/>
    </source>
</evidence>
<dbReference type="GO" id="GO:0140359">
    <property type="term" value="F:ABC-type transporter activity"/>
    <property type="evidence" value="ECO:0007669"/>
    <property type="project" value="InterPro"/>
</dbReference>
<evidence type="ECO:0000256" key="2">
    <source>
        <dbReference type="ARBA" id="ARBA00007783"/>
    </source>
</evidence>
<keyword evidence="4 11" id="KW-1003">Cell membrane</keyword>
<dbReference type="Pfam" id="PF01061">
    <property type="entry name" value="ABC2_membrane"/>
    <property type="match status" value="1"/>
</dbReference>
<evidence type="ECO:0000256" key="4">
    <source>
        <dbReference type="ARBA" id="ARBA00022475"/>
    </source>
</evidence>
<feature type="compositionally biased region" description="Low complexity" evidence="12">
    <location>
        <begin position="13"/>
        <end position="22"/>
    </location>
</feature>
<dbReference type="Proteomes" id="UP000199392">
    <property type="component" value="Unassembled WGS sequence"/>
</dbReference>
<evidence type="ECO:0000256" key="11">
    <source>
        <dbReference type="RuleBase" id="RU361157"/>
    </source>
</evidence>
<keyword evidence="6 11" id="KW-0812">Transmembrane</keyword>
<dbReference type="PROSITE" id="PS51012">
    <property type="entry name" value="ABC_TM2"/>
    <property type="match status" value="1"/>
</dbReference>
<dbReference type="InterPro" id="IPR047817">
    <property type="entry name" value="ABC2_TM_bact-type"/>
</dbReference>
<feature type="transmembrane region" description="Helical" evidence="11">
    <location>
        <begin position="141"/>
        <end position="160"/>
    </location>
</feature>
<dbReference type="GO" id="GO:0015774">
    <property type="term" value="P:polysaccharide transport"/>
    <property type="evidence" value="ECO:0007669"/>
    <property type="project" value="UniProtKB-KW"/>
</dbReference>
<protein>
    <recommendedName>
        <fullName evidence="11">Transport permease protein</fullName>
    </recommendedName>
</protein>
<comment type="similarity">
    <text evidence="2 11">Belongs to the ABC-2 integral membrane protein family.</text>
</comment>
<feature type="region of interest" description="Disordered" evidence="12">
    <location>
        <begin position="1"/>
        <end position="23"/>
    </location>
</feature>
<dbReference type="AlphaFoldDB" id="A0A1I6RKG8"/>
<name>A0A1I6RKG8_9RHOB</name>
<dbReference type="GO" id="GO:0043190">
    <property type="term" value="C:ATP-binding cassette (ABC) transporter complex"/>
    <property type="evidence" value="ECO:0007669"/>
    <property type="project" value="InterPro"/>
</dbReference>
<evidence type="ECO:0000256" key="1">
    <source>
        <dbReference type="ARBA" id="ARBA00004651"/>
    </source>
</evidence>
<organism evidence="14 15">
    <name type="scientific">Alloyangia pacifica</name>
    <dbReference type="NCBI Taxonomy" id="311180"/>
    <lineage>
        <taxon>Bacteria</taxon>
        <taxon>Pseudomonadati</taxon>
        <taxon>Pseudomonadota</taxon>
        <taxon>Alphaproteobacteria</taxon>
        <taxon>Rhodobacterales</taxon>
        <taxon>Roseobacteraceae</taxon>
        <taxon>Alloyangia</taxon>
    </lineage>
</organism>
<keyword evidence="5" id="KW-0762">Sugar transport</keyword>
<dbReference type="InterPro" id="IPR000412">
    <property type="entry name" value="ABC_2_transport"/>
</dbReference>
<proteinExistence type="inferred from homology"/>
<evidence type="ECO:0000313" key="14">
    <source>
        <dbReference type="EMBL" id="SFS65273.1"/>
    </source>
</evidence>
<dbReference type="STRING" id="311180.SAMN04488050_103164"/>
<evidence type="ECO:0000256" key="9">
    <source>
        <dbReference type="ARBA" id="ARBA00023047"/>
    </source>
</evidence>
<dbReference type="PANTHER" id="PTHR30413">
    <property type="entry name" value="INNER MEMBRANE TRANSPORT PERMEASE"/>
    <property type="match status" value="1"/>
</dbReference>
<dbReference type="EMBL" id="FOZW01000003">
    <property type="protein sequence ID" value="SFS65273.1"/>
    <property type="molecule type" value="Genomic_DNA"/>
</dbReference>